<sequence length="249" mass="27303">MKCTTGLSAHQFAELTQWISQSKPLHTIPAILGVAGSLQATLIYLRHNLPQAVIGELLGVSQPTVSRAVKTLTELVTRALDGYLITAEEVAPGCDYVLDGTLIPCWSWKAHPELWSGKHKRTGLNVQVLVTPAGRLVWVSDPCPGSTHDVAALDASGLLEDLDVSGWVADKGYIGRGMITPPRKPAGKKLSDTAKKVSRSINRVRYIVEQVNAHIKTWKILKEDYRRPLNTFPQTITATLLLYTYTTTP</sequence>
<protein>
    <recommendedName>
        <fullName evidence="7">Transposase DDE domain</fullName>
    </recommendedName>
</protein>
<feature type="domain" description="DDE Tnp4" evidence="3">
    <location>
        <begin position="98"/>
        <end position="242"/>
    </location>
</feature>
<feature type="domain" description="Transposase Helix-turn-helix" evidence="4">
    <location>
        <begin position="40"/>
        <end position="76"/>
    </location>
</feature>
<dbReference type="GO" id="GO:0046872">
    <property type="term" value="F:metal ion binding"/>
    <property type="evidence" value="ECO:0007669"/>
    <property type="project" value="UniProtKB-KW"/>
</dbReference>
<dbReference type="KEGG" id="avc:NCTC10951_01599"/>
<evidence type="ECO:0000313" key="5">
    <source>
        <dbReference type="EMBL" id="VEI16288.1"/>
    </source>
</evidence>
<evidence type="ECO:0000256" key="1">
    <source>
        <dbReference type="ARBA" id="ARBA00001968"/>
    </source>
</evidence>
<evidence type="ECO:0000256" key="2">
    <source>
        <dbReference type="ARBA" id="ARBA00022723"/>
    </source>
</evidence>
<reference evidence="5 6" key="1">
    <citation type="submission" date="2018-12" db="EMBL/GenBank/DDBJ databases">
        <authorList>
            <consortium name="Pathogen Informatics"/>
        </authorList>
    </citation>
    <scope>NUCLEOTIDE SEQUENCE [LARGE SCALE GENOMIC DNA]</scope>
    <source>
        <strain evidence="5 6">NCTC10951</strain>
    </source>
</reference>
<dbReference type="Proteomes" id="UP000268658">
    <property type="component" value="Chromosome"/>
</dbReference>
<evidence type="ECO:0000259" key="3">
    <source>
        <dbReference type="Pfam" id="PF13359"/>
    </source>
</evidence>
<dbReference type="RefSeq" id="WP_232022929.1">
    <property type="nucleotide sequence ID" value="NZ_JASPER010000012.1"/>
</dbReference>
<dbReference type="InterPro" id="IPR027806">
    <property type="entry name" value="HARBI1_dom"/>
</dbReference>
<organism evidence="5 6">
    <name type="scientific">Actinomyces viscosus</name>
    <dbReference type="NCBI Taxonomy" id="1656"/>
    <lineage>
        <taxon>Bacteria</taxon>
        <taxon>Bacillati</taxon>
        <taxon>Actinomycetota</taxon>
        <taxon>Actinomycetes</taxon>
        <taxon>Actinomycetales</taxon>
        <taxon>Actinomycetaceae</taxon>
        <taxon>Actinomyces</taxon>
    </lineage>
</organism>
<accession>A0A3S4Z8X2</accession>
<dbReference type="Pfam" id="PF13613">
    <property type="entry name" value="HTH_Tnp_4"/>
    <property type="match status" value="1"/>
</dbReference>
<name>A0A3S4Z8X2_ACTVI</name>
<dbReference type="InterPro" id="IPR027805">
    <property type="entry name" value="Transposase_HTH_dom"/>
</dbReference>
<evidence type="ECO:0000313" key="6">
    <source>
        <dbReference type="Proteomes" id="UP000268658"/>
    </source>
</evidence>
<dbReference type="AlphaFoldDB" id="A0A3S4Z8X2"/>
<proteinExistence type="predicted"/>
<dbReference type="Pfam" id="PF13359">
    <property type="entry name" value="DDE_Tnp_4"/>
    <property type="match status" value="1"/>
</dbReference>
<evidence type="ECO:0008006" key="7">
    <source>
        <dbReference type="Google" id="ProtNLM"/>
    </source>
</evidence>
<evidence type="ECO:0000259" key="4">
    <source>
        <dbReference type="Pfam" id="PF13613"/>
    </source>
</evidence>
<keyword evidence="2" id="KW-0479">Metal-binding</keyword>
<dbReference type="EMBL" id="LR134477">
    <property type="protein sequence ID" value="VEI16288.1"/>
    <property type="molecule type" value="Genomic_DNA"/>
</dbReference>
<comment type="cofactor">
    <cofactor evidence="1">
        <name>a divalent metal cation</name>
        <dbReference type="ChEBI" id="CHEBI:60240"/>
    </cofactor>
</comment>
<gene>
    <name evidence="5" type="ORF">NCTC10951_01599</name>
</gene>